<evidence type="ECO:0000313" key="2">
    <source>
        <dbReference type="Proteomes" id="UP000746747"/>
    </source>
</evidence>
<organism evidence="1 2">
    <name type="scientific">Cercopithifilaria johnstoni</name>
    <dbReference type="NCBI Taxonomy" id="2874296"/>
    <lineage>
        <taxon>Eukaryota</taxon>
        <taxon>Metazoa</taxon>
        <taxon>Ecdysozoa</taxon>
        <taxon>Nematoda</taxon>
        <taxon>Chromadorea</taxon>
        <taxon>Rhabditida</taxon>
        <taxon>Spirurina</taxon>
        <taxon>Spiruromorpha</taxon>
        <taxon>Filarioidea</taxon>
        <taxon>Onchocercidae</taxon>
        <taxon>Cercopithifilaria</taxon>
    </lineage>
</organism>
<dbReference type="Proteomes" id="UP000746747">
    <property type="component" value="Unassembled WGS sequence"/>
</dbReference>
<sequence>MRYQYAKRPGFWITFGHRSYGLPECIKTVPSVNFITFYKLPAKNAFRKGFDDFNVPSLPNHVCIILYGSDSFAVVSNDGTLPTQTGIRNDKVITTAANDSKEKELWFKCEG</sequence>
<reference evidence="1" key="1">
    <citation type="submission" date="2021-09" db="EMBL/GenBank/DDBJ databases">
        <authorList>
            <consortium name="Pathogen Informatics"/>
        </authorList>
    </citation>
    <scope>NUCLEOTIDE SEQUENCE</scope>
</reference>
<accession>A0A8J2PZI0</accession>
<protein>
    <submittedName>
        <fullName evidence="1">Uncharacterized protein</fullName>
    </submittedName>
</protein>
<dbReference type="EMBL" id="CAKAEH010000038">
    <property type="protein sequence ID" value="CAG9529611.1"/>
    <property type="molecule type" value="Genomic_DNA"/>
</dbReference>
<name>A0A8J2PZI0_9BILA</name>
<comment type="caution">
    <text evidence="1">The sequence shown here is derived from an EMBL/GenBank/DDBJ whole genome shotgun (WGS) entry which is preliminary data.</text>
</comment>
<gene>
    <name evidence="1" type="ORF">CJOHNSTONI_LOCUS176</name>
</gene>
<dbReference type="AlphaFoldDB" id="A0A8J2PZI0"/>
<keyword evidence="2" id="KW-1185">Reference proteome</keyword>
<proteinExistence type="predicted"/>
<evidence type="ECO:0000313" key="1">
    <source>
        <dbReference type="EMBL" id="CAG9529611.1"/>
    </source>
</evidence>